<keyword evidence="7" id="KW-0406">Ion transport</keyword>
<keyword evidence="12" id="KW-1185">Reference proteome</keyword>
<sequence length="500" mass="54357">MRERYGSIAIWDRFFCEFARFTLLLHIQENNMLGSKKSEALLANIRNGLPMSRREKLSLIINLSIPSMLAQLTTVMMFFIDAGMVGHLGAEASASIGLIESTAWLIGSVLSASAIGFSVQVSHFIGANDFVKARQVFRHAYICEIILSLFLLAIGVAIHASLPIWLGGDAAIAGNSSSYFFVFSLTIPFLMLFHLSCDMLKCTGNMQLASAMSVLLCVLDVGFNYVFIYLFGLGVIGAALGTAMAYICTSLPVTWMTTCRNKILALKLDTIPFHWVWDYVIKSAKISFPIAVQSILMSGAQIVSTLIVAPLGNIAIAANSFAITAESLCYMPGYGIGDAATTLVGQTYGAARKDLCTSFARMTVGLGMLVMAFMGAVMYVFAPEMIGLLSPVEAIRTLGTTVLRIEAFAEPFFAASIVVYSICVGAGDTLRPAIMNLISMWCVRLTLAAWLARDYGLKGVWTAMAIELTFRGSLFLYRLFRGNWLKGLAEKPAVETLQTT</sequence>
<dbReference type="PANTHER" id="PTHR43298">
    <property type="entry name" value="MULTIDRUG RESISTANCE PROTEIN NORM-RELATED"/>
    <property type="match status" value="1"/>
</dbReference>
<dbReference type="AlphaFoldDB" id="H1HLP9"/>
<feature type="transmembrane region" description="Helical" evidence="10">
    <location>
        <begin position="362"/>
        <end position="382"/>
    </location>
</feature>
<feature type="transmembrane region" description="Helical" evidence="10">
    <location>
        <begin position="59"/>
        <end position="80"/>
    </location>
</feature>
<reference evidence="11 12" key="1">
    <citation type="submission" date="2011-12" db="EMBL/GenBank/DDBJ databases">
        <title>The Genome Sequence of Prevotella maculosa OT 289.</title>
        <authorList>
            <consortium name="The Broad Institute Genome Sequencing Platform"/>
            <person name="Earl A."/>
            <person name="Ward D."/>
            <person name="Feldgarden M."/>
            <person name="Gevers D."/>
            <person name="Izard J."/>
            <person name="Blanton J.M."/>
            <person name="Mathney J."/>
            <person name="Tanner A.C."/>
            <person name="Dewhirst F.E."/>
            <person name="Young S.K."/>
            <person name="Zeng Q."/>
            <person name="Gargeya S."/>
            <person name="Fitzgerald M."/>
            <person name="Haas B."/>
            <person name="Abouelleil A."/>
            <person name="Alvarado L."/>
            <person name="Arachchi H.M."/>
            <person name="Berlin A."/>
            <person name="Chapman S.B."/>
            <person name="Gearin G."/>
            <person name="Goldberg J."/>
            <person name="Griggs A."/>
            <person name="Gujja S."/>
            <person name="Hansen M."/>
            <person name="Heiman D."/>
            <person name="Howarth C."/>
            <person name="Larimer J."/>
            <person name="Lui A."/>
            <person name="MacDonald P.J.P."/>
            <person name="McCowen C."/>
            <person name="Montmayeur A."/>
            <person name="Murphy C."/>
            <person name="Neiman D."/>
            <person name="Pearson M."/>
            <person name="Priest M."/>
            <person name="Roberts A."/>
            <person name="Saif S."/>
            <person name="Shea T."/>
            <person name="Sisk P."/>
            <person name="Stolte C."/>
            <person name="Sykes S."/>
            <person name="Wortman J."/>
            <person name="Nusbaum C."/>
            <person name="Birren B."/>
        </authorList>
    </citation>
    <scope>NUCLEOTIDE SEQUENCE [LARGE SCALE GENOMIC DNA]</scope>
    <source>
        <strain evidence="11 12">OT 289</strain>
    </source>
</reference>
<dbReference type="PATRIC" id="fig|999422.3.peg.1126"/>
<name>H1HLP9_9BACT</name>
<dbReference type="CDD" id="cd13137">
    <property type="entry name" value="MATE_NorM_like"/>
    <property type="match status" value="1"/>
</dbReference>
<evidence type="ECO:0000256" key="1">
    <source>
        <dbReference type="ARBA" id="ARBA00004651"/>
    </source>
</evidence>
<keyword evidence="4" id="KW-1003">Cell membrane</keyword>
<dbReference type="GO" id="GO:0042910">
    <property type="term" value="F:xenobiotic transmembrane transporter activity"/>
    <property type="evidence" value="ECO:0007669"/>
    <property type="project" value="InterPro"/>
</dbReference>
<keyword evidence="6 10" id="KW-1133">Transmembrane helix</keyword>
<protein>
    <recommendedName>
        <fullName evidence="9">Multidrug-efflux transporter</fullName>
    </recommendedName>
</protein>
<dbReference type="PANTHER" id="PTHR43298:SF2">
    <property type="entry name" value="FMN_FAD EXPORTER YEEO-RELATED"/>
    <property type="match status" value="1"/>
</dbReference>
<evidence type="ECO:0000256" key="8">
    <source>
        <dbReference type="ARBA" id="ARBA00023136"/>
    </source>
</evidence>
<comment type="caution">
    <text evidence="11">The sequence shown here is derived from an EMBL/GenBank/DDBJ whole genome shotgun (WGS) entry which is preliminary data.</text>
</comment>
<keyword evidence="3" id="KW-0050">Antiport</keyword>
<evidence type="ECO:0000256" key="4">
    <source>
        <dbReference type="ARBA" id="ARBA00022475"/>
    </source>
</evidence>
<dbReference type="GO" id="GO:0005886">
    <property type="term" value="C:plasma membrane"/>
    <property type="evidence" value="ECO:0007669"/>
    <property type="project" value="UniProtKB-SubCell"/>
</dbReference>
<feature type="transmembrane region" description="Helical" evidence="10">
    <location>
        <begin position="140"/>
        <end position="166"/>
    </location>
</feature>
<dbReference type="GO" id="GO:0006811">
    <property type="term" value="P:monoatomic ion transport"/>
    <property type="evidence" value="ECO:0007669"/>
    <property type="project" value="UniProtKB-KW"/>
</dbReference>
<feature type="transmembrane region" description="Helical" evidence="10">
    <location>
        <begin position="208"/>
        <end position="230"/>
    </location>
</feature>
<dbReference type="EMBL" id="AGEK01000020">
    <property type="protein sequence ID" value="EHO71647.1"/>
    <property type="molecule type" value="Genomic_DNA"/>
</dbReference>
<dbReference type="PIRSF" id="PIRSF006603">
    <property type="entry name" value="DinF"/>
    <property type="match status" value="1"/>
</dbReference>
<evidence type="ECO:0000256" key="3">
    <source>
        <dbReference type="ARBA" id="ARBA00022449"/>
    </source>
</evidence>
<evidence type="ECO:0000256" key="6">
    <source>
        <dbReference type="ARBA" id="ARBA00022989"/>
    </source>
</evidence>
<evidence type="ECO:0000256" key="5">
    <source>
        <dbReference type="ARBA" id="ARBA00022692"/>
    </source>
</evidence>
<gene>
    <name evidence="11" type="ORF">HMPREF9944_01093</name>
</gene>
<evidence type="ECO:0000256" key="2">
    <source>
        <dbReference type="ARBA" id="ARBA00022448"/>
    </source>
</evidence>
<feature type="transmembrane region" description="Helical" evidence="10">
    <location>
        <begin position="92"/>
        <end position="119"/>
    </location>
</feature>
<organism evidence="11 12">
    <name type="scientific">Segatella maculosa OT 289</name>
    <dbReference type="NCBI Taxonomy" id="999422"/>
    <lineage>
        <taxon>Bacteria</taxon>
        <taxon>Pseudomonadati</taxon>
        <taxon>Bacteroidota</taxon>
        <taxon>Bacteroidia</taxon>
        <taxon>Bacteroidales</taxon>
        <taxon>Prevotellaceae</taxon>
        <taxon>Segatella</taxon>
    </lineage>
</organism>
<evidence type="ECO:0000313" key="11">
    <source>
        <dbReference type="EMBL" id="EHO71647.1"/>
    </source>
</evidence>
<keyword evidence="2" id="KW-0813">Transport</keyword>
<evidence type="ECO:0000256" key="7">
    <source>
        <dbReference type="ARBA" id="ARBA00023065"/>
    </source>
</evidence>
<evidence type="ECO:0000256" key="9">
    <source>
        <dbReference type="ARBA" id="ARBA00031636"/>
    </source>
</evidence>
<evidence type="ECO:0000313" key="12">
    <source>
        <dbReference type="Proteomes" id="UP000003167"/>
    </source>
</evidence>
<dbReference type="HOGENOM" id="CLU_012893_5_3_10"/>
<keyword evidence="8 10" id="KW-0472">Membrane</keyword>
<proteinExistence type="predicted"/>
<dbReference type="InterPro" id="IPR050222">
    <property type="entry name" value="MATE_MdtK"/>
</dbReference>
<keyword evidence="5 10" id="KW-0812">Transmembrane</keyword>
<dbReference type="GO" id="GO:0015297">
    <property type="term" value="F:antiporter activity"/>
    <property type="evidence" value="ECO:0007669"/>
    <property type="project" value="UniProtKB-KW"/>
</dbReference>
<evidence type="ECO:0000256" key="10">
    <source>
        <dbReference type="SAM" id="Phobius"/>
    </source>
</evidence>
<dbReference type="Proteomes" id="UP000003167">
    <property type="component" value="Unassembled WGS sequence"/>
</dbReference>
<dbReference type="InterPro" id="IPR002528">
    <property type="entry name" value="MATE_fam"/>
</dbReference>
<feature type="transmembrane region" description="Helical" evidence="10">
    <location>
        <begin position="178"/>
        <end position="196"/>
    </location>
</feature>
<feature type="transmembrane region" description="Helical" evidence="10">
    <location>
        <begin position="236"/>
        <end position="257"/>
    </location>
</feature>
<dbReference type="Pfam" id="PF01554">
    <property type="entry name" value="MatE"/>
    <property type="match status" value="2"/>
</dbReference>
<dbReference type="NCBIfam" id="TIGR00797">
    <property type="entry name" value="matE"/>
    <property type="match status" value="1"/>
</dbReference>
<dbReference type="InterPro" id="IPR048279">
    <property type="entry name" value="MdtK-like"/>
</dbReference>
<dbReference type="STRING" id="999422.HMPREF9944_01093"/>
<comment type="subcellular location">
    <subcellularLocation>
        <location evidence="1">Cell membrane</location>
        <topology evidence="1">Multi-pass membrane protein</topology>
    </subcellularLocation>
</comment>
<accession>H1HLP9</accession>